<dbReference type="PROSITE" id="PS50089">
    <property type="entry name" value="ZF_RING_2"/>
    <property type="match status" value="1"/>
</dbReference>
<gene>
    <name evidence="3" type="ORF">PSON_ATCC_30995.1.T0500284</name>
</gene>
<proteinExistence type="predicted"/>
<sequence length="522" mass="61772">MNTKNKKKSKYRYCAFVGSKNSHLQALQEEKIIHKDQFNAFHCKKEKLFARIIIPEIQENGFKLSVHISKYYQQLYPFKNVVFFLTKNDLDTFKMEFKQKPLNPIKLLILCILLQFEQMLIVLETEDQIAQFKEILKKLEFQVTNACEQNKVQTNYTYTTNERFRFELIQKNTINMDLETKYLETNFIVTNPIDSVNAEIVIVNGALFKGQKLYIDKEEILIQKIISFNKEIAVALEGMIVQIQIDKKIQLQEGSIGSYTQILLEEIQIEIYSQLPVQEKQLLCSDFFYQICNWKKNIIFEKNQKKVSITLQFSMKRQLLSFSRWANIISFTQFKSEIQAIGMIRSVPKIVLQPGLLMPTYGFEQQFNEESESKRKFICKCRFCKLSIIDSVMIPCGHVRYCNGCAYIMRECYYCDQKSISYGVIQIKECNPNLHRLLIQGSLEEMFLDHTNFKVIPKMIQFELEQQIQSPNLYFKCIKCRKELISYILVDQKLKYEFVCNYCANKANRQEWKIVKIEYQCL</sequence>
<dbReference type="OrthoDB" id="3045089at2759"/>
<name>A0A8S1ND27_9CILI</name>
<evidence type="ECO:0000313" key="4">
    <source>
        <dbReference type="Proteomes" id="UP000692954"/>
    </source>
</evidence>
<organism evidence="3 4">
    <name type="scientific">Paramecium sonneborni</name>
    <dbReference type="NCBI Taxonomy" id="65129"/>
    <lineage>
        <taxon>Eukaryota</taxon>
        <taxon>Sar</taxon>
        <taxon>Alveolata</taxon>
        <taxon>Ciliophora</taxon>
        <taxon>Intramacronucleata</taxon>
        <taxon>Oligohymenophorea</taxon>
        <taxon>Peniculida</taxon>
        <taxon>Parameciidae</taxon>
        <taxon>Paramecium</taxon>
    </lineage>
</organism>
<feature type="domain" description="RING-type" evidence="2">
    <location>
        <begin position="381"/>
        <end position="416"/>
    </location>
</feature>
<reference evidence="3" key="1">
    <citation type="submission" date="2021-01" db="EMBL/GenBank/DDBJ databases">
        <authorList>
            <consortium name="Genoscope - CEA"/>
            <person name="William W."/>
        </authorList>
    </citation>
    <scope>NUCLEOTIDE SEQUENCE</scope>
</reference>
<protein>
    <recommendedName>
        <fullName evidence="2">RING-type domain-containing protein</fullName>
    </recommendedName>
</protein>
<evidence type="ECO:0000313" key="3">
    <source>
        <dbReference type="EMBL" id="CAD8086975.1"/>
    </source>
</evidence>
<evidence type="ECO:0000256" key="1">
    <source>
        <dbReference type="PROSITE-ProRule" id="PRU00175"/>
    </source>
</evidence>
<keyword evidence="1" id="KW-0479">Metal-binding</keyword>
<keyword evidence="4" id="KW-1185">Reference proteome</keyword>
<dbReference type="GO" id="GO:0008270">
    <property type="term" value="F:zinc ion binding"/>
    <property type="evidence" value="ECO:0007669"/>
    <property type="project" value="UniProtKB-KW"/>
</dbReference>
<dbReference type="Proteomes" id="UP000692954">
    <property type="component" value="Unassembled WGS sequence"/>
</dbReference>
<keyword evidence="1" id="KW-0862">Zinc</keyword>
<keyword evidence="1" id="KW-0863">Zinc-finger</keyword>
<comment type="caution">
    <text evidence="3">The sequence shown here is derived from an EMBL/GenBank/DDBJ whole genome shotgun (WGS) entry which is preliminary data.</text>
</comment>
<dbReference type="EMBL" id="CAJJDN010000050">
    <property type="protein sequence ID" value="CAD8086975.1"/>
    <property type="molecule type" value="Genomic_DNA"/>
</dbReference>
<accession>A0A8S1ND27</accession>
<dbReference type="InterPro" id="IPR001841">
    <property type="entry name" value="Znf_RING"/>
</dbReference>
<evidence type="ECO:0000259" key="2">
    <source>
        <dbReference type="PROSITE" id="PS50089"/>
    </source>
</evidence>
<dbReference type="AlphaFoldDB" id="A0A8S1ND27"/>